<keyword evidence="2" id="KW-1185">Reference proteome</keyword>
<accession>A0ABD2WJL9</accession>
<dbReference type="Proteomes" id="UP001627154">
    <property type="component" value="Unassembled WGS sequence"/>
</dbReference>
<protein>
    <submittedName>
        <fullName evidence="1">Uncharacterized protein</fullName>
    </submittedName>
</protein>
<evidence type="ECO:0000313" key="2">
    <source>
        <dbReference type="Proteomes" id="UP001627154"/>
    </source>
</evidence>
<name>A0ABD2WJL9_9HYME</name>
<dbReference type="AlphaFoldDB" id="A0ABD2WJL9"/>
<dbReference type="EMBL" id="JBJJXI010000102">
    <property type="protein sequence ID" value="KAL3392786.1"/>
    <property type="molecule type" value="Genomic_DNA"/>
</dbReference>
<evidence type="ECO:0000313" key="1">
    <source>
        <dbReference type="EMBL" id="KAL3392786.1"/>
    </source>
</evidence>
<comment type="caution">
    <text evidence="1">The sequence shown here is derived from an EMBL/GenBank/DDBJ whole genome shotgun (WGS) entry which is preliminary data.</text>
</comment>
<reference evidence="1 2" key="1">
    <citation type="journal article" date="2024" name="bioRxiv">
        <title>A reference genome for Trichogramma kaykai: A tiny desert-dwelling parasitoid wasp with competing sex-ratio distorters.</title>
        <authorList>
            <person name="Culotta J."/>
            <person name="Lindsey A.R."/>
        </authorList>
    </citation>
    <scope>NUCLEOTIDE SEQUENCE [LARGE SCALE GENOMIC DNA]</scope>
    <source>
        <strain evidence="1 2">KSX58</strain>
    </source>
</reference>
<organism evidence="1 2">
    <name type="scientific">Trichogramma kaykai</name>
    <dbReference type="NCBI Taxonomy" id="54128"/>
    <lineage>
        <taxon>Eukaryota</taxon>
        <taxon>Metazoa</taxon>
        <taxon>Ecdysozoa</taxon>
        <taxon>Arthropoda</taxon>
        <taxon>Hexapoda</taxon>
        <taxon>Insecta</taxon>
        <taxon>Pterygota</taxon>
        <taxon>Neoptera</taxon>
        <taxon>Endopterygota</taxon>
        <taxon>Hymenoptera</taxon>
        <taxon>Apocrita</taxon>
        <taxon>Proctotrupomorpha</taxon>
        <taxon>Chalcidoidea</taxon>
        <taxon>Trichogrammatidae</taxon>
        <taxon>Trichogramma</taxon>
    </lineage>
</organism>
<gene>
    <name evidence="1" type="ORF">TKK_012824</name>
</gene>
<proteinExistence type="predicted"/>
<sequence length="361" mass="41271">MKEQFKEGFLGVKRTNKPFSRIPVDLTLEQTINADAGRKLTRITHITNSIGARQRWSINYGLRCALISTVMEQCELSIVQEETNDLLPQKMKKSKNHLNHFMSSVLYRFNPFSAATRKDVLVNICTVTDGSVQCQIMHDYKCQGHVKAATKIPFFVSRTNDHNTVVEQCDNTDTMIILLGKMMDVSDTVQVWLEFGTGNNRRFINMNECFKSLGLSICKAIPAFHSFTGSFNDIQNPARDSYESAVDVLQEFVCQMYATKKNGLAYCTRVNEARENLFIHNYGSAEHTEQFQKKLLSIDGCTLPPCKRELDQHILRASYISSFWSNANCEVLHDLDATEYGWTLNDAAYLFKWYEGKEMPD</sequence>